<dbReference type="AlphaFoldDB" id="A3TSU7"/>
<keyword evidence="3" id="KW-1185">Reference proteome</keyword>
<reference evidence="2 3" key="1">
    <citation type="journal article" date="2010" name="J. Bacteriol.">
        <title>Genome sequences of Oceanicola granulosus HTCC2516(T) and Oceanicola batsensis HTCC2597(TDelta).</title>
        <authorList>
            <person name="Thrash J.C."/>
            <person name="Cho J.C."/>
            <person name="Vergin K.L."/>
            <person name="Giovannoni S.J."/>
        </authorList>
    </citation>
    <scope>NUCLEOTIDE SEQUENCE [LARGE SCALE GENOMIC DNA]</scope>
    <source>
        <strain evidence="3">ATCC BAA-863 / DSM 15984 / KCTC 12145 / HTCC2597</strain>
    </source>
</reference>
<comment type="caution">
    <text evidence="2">The sequence shown here is derived from an EMBL/GenBank/DDBJ whole genome shotgun (WGS) entry which is preliminary data.</text>
</comment>
<gene>
    <name evidence="2" type="ORF">OB2597_05560</name>
</gene>
<organism evidence="2 3">
    <name type="scientific">Pseudooceanicola batsensis (strain ATCC BAA-863 / DSM 15984 / KCTC 12145 / HTCC2597)</name>
    <name type="common">Oceanicola batsensis</name>
    <dbReference type="NCBI Taxonomy" id="252305"/>
    <lineage>
        <taxon>Bacteria</taxon>
        <taxon>Pseudomonadati</taxon>
        <taxon>Pseudomonadota</taxon>
        <taxon>Alphaproteobacteria</taxon>
        <taxon>Rhodobacterales</taxon>
        <taxon>Paracoccaceae</taxon>
        <taxon>Pseudooceanicola</taxon>
    </lineage>
</organism>
<dbReference type="STRING" id="252305.OB2597_05560"/>
<evidence type="ECO:0000256" key="1">
    <source>
        <dbReference type="SAM" id="MobiDB-lite"/>
    </source>
</evidence>
<protein>
    <submittedName>
        <fullName evidence="2">Uncharacterized protein</fullName>
    </submittedName>
</protein>
<feature type="compositionally biased region" description="Basic and acidic residues" evidence="1">
    <location>
        <begin position="91"/>
        <end position="125"/>
    </location>
</feature>
<proteinExistence type="predicted"/>
<dbReference type="EMBL" id="AAMO01000001">
    <property type="protein sequence ID" value="EAQ04724.1"/>
    <property type="molecule type" value="Genomic_DNA"/>
</dbReference>
<evidence type="ECO:0000313" key="3">
    <source>
        <dbReference type="Proteomes" id="UP000004318"/>
    </source>
</evidence>
<dbReference type="Proteomes" id="UP000004318">
    <property type="component" value="Unassembled WGS sequence"/>
</dbReference>
<feature type="compositionally biased region" description="Basic and acidic residues" evidence="1">
    <location>
        <begin position="133"/>
        <end position="142"/>
    </location>
</feature>
<accession>A3TSU7</accession>
<evidence type="ECO:0000313" key="2">
    <source>
        <dbReference type="EMBL" id="EAQ04724.1"/>
    </source>
</evidence>
<feature type="region of interest" description="Disordered" evidence="1">
    <location>
        <begin position="14"/>
        <end position="33"/>
    </location>
</feature>
<name>A3TSU7_PSEBH</name>
<feature type="region of interest" description="Disordered" evidence="1">
    <location>
        <begin position="72"/>
        <end position="142"/>
    </location>
</feature>
<dbReference type="HOGENOM" id="CLU_1813837_0_0_5"/>
<sequence length="142" mass="14751">MSVGVAPVARAVASGGSISGKMKRRGGSPLPGIVQLPARCRIGVGVAARGVGIIPSGARRAVGGDRALEAFAPAPALARDEESEDQAGRAGRRDRSERGMIAGPRDEPEPDHRDARPDHGERADQNSKGGRAPRPDRGTRHV</sequence>